<dbReference type="Gene3D" id="3.40.50.10140">
    <property type="entry name" value="Toll/interleukin-1 receptor homology (TIR) domain"/>
    <property type="match status" value="1"/>
</dbReference>
<feature type="domain" description="TIR" evidence="1">
    <location>
        <begin position="121"/>
        <end position="179"/>
    </location>
</feature>
<dbReference type="Proteomes" id="UP000290289">
    <property type="component" value="Chromosome 10"/>
</dbReference>
<dbReference type="AlphaFoldDB" id="A0A498IQ33"/>
<evidence type="ECO:0000259" key="1">
    <source>
        <dbReference type="Pfam" id="PF01582"/>
    </source>
</evidence>
<comment type="caution">
    <text evidence="2">The sequence shown here is derived from an EMBL/GenBank/DDBJ whole genome shotgun (WGS) entry which is preliminary data.</text>
</comment>
<keyword evidence="3" id="KW-1185">Reference proteome</keyword>
<protein>
    <recommendedName>
        <fullName evidence="1">TIR domain-containing protein</fullName>
    </recommendedName>
</protein>
<dbReference type="EMBL" id="RDQH01000336">
    <property type="protein sequence ID" value="RXH85598.1"/>
    <property type="molecule type" value="Genomic_DNA"/>
</dbReference>
<dbReference type="GO" id="GO:0007165">
    <property type="term" value="P:signal transduction"/>
    <property type="evidence" value="ECO:0007669"/>
    <property type="project" value="InterPro"/>
</dbReference>
<organism evidence="2 3">
    <name type="scientific">Malus domestica</name>
    <name type="common">Apple</name>
    <name type="synonym">Pyrus malus</name>
    <dbReference type="NCBI Taxonomy" id="3750"/>
    <lineage>
        <taxon>Eukaryota</taxon>
        <taxon>Viridiplantae</taxon>
        <taxon>Streptophyta</taxon>
        <taxon>Embryophyta</taxon>
        <taxon>Tracheophyta</taxon>
        <taxon>Spermatophyta</taxon>
        <taxon>Magnoliopsida</taxon>
        <taxon>eudicotyledons</taxon>
        <taxon>Gunneridae</taxon>
        <taxon>Pentapetalae</taxon>
        <taxon>rosids</taxon>
        <taxon>fabids</taxon>
        <taxon>Rosales</taxon>
        <taxon>Rosaceae</taxon>
        <taxon>Amygdaloideae</taxon>
        <taxon>Maleae</taxon>
        <taxon>Malus</taxon>
    </lineage>
</organism>
<dbReference type="InterPro" id="IPR035897">
    <property type="entry name" value="Toll_tir_struct_dom_sf"/>
</dbReference>
<accession>A0A498IQ33</accession>
<evidence type="ECO:0000313" key="3">
    <source>
        <dbReference type="Proteomes" id="UP000290289"/>
    </source>
</evidence>
<sequence length="187" mass="21437">MPESGVPQKKCSFPYMQIVRSHFPMTLSKQRASVSLLSSAPHWKCDRCRHPQGFCLPYIPRIVQVPRNYDFYGRLRACRWNKYSSGAPECEQRITYCNCCSLFKLCFFQIPGTQLTQSFNGVDPSDVGNQRGWFAEAFAEHEGKFTSTGDKKMVTQWKADLKKVSKLSGWHLKNFKQASTNNVLAHV</sequence>
<gene>
    <name evidence="2" type="ORF">DVH24_009419</name>
</gene>
<reference evidence="2 3" key="1">
    <citation type="submission" date="2018-10" db="EMBL/GenBank/DDBJ databases">
        <title>A high-quality apple genome assembly.</title>
        <authorList>
            <person name="Hu J."/>
        </authorList>
    </citation>
    <scope>NUCLEOTIDE SEQUENCE [LARGE SCALE GENOMIC DNA]</scope>
    <source>
        <strain evidence="3">cv. HFTH1</strain>
        <tissue evidence="2">Young leaf</tissue>
    </source>
</reference>
<proteinExistence type="predicted"/>
<name>A0A498IQ33_MALDO</name>
<evidence type="ECO:0000313" key="2">
    <source>
        <dbReference type="EMBL" id="RXH85598.1"/>
    </source>
</evidence>
<dbReference type="InterPro" id="IPR000157">
    <property type="entry name" value="TIR_dom"/>
</dbReference>
<dbReference type="Pfam" id="PF01582">
    <property type="entry name" value="TIR"/>
    <property type="match status" value="1"/>
</dbReference>